<dbReference type="PROSITE" id="PS01011">
    <property type="entry name" value="FOLYLPOLYGLU_SYNT_1"/>
    <property type="match status" value="1"/>
</dbReference>
<keyword evidence="9 10" id="KW-0573">Peptidoglycan synthesis</keyword>
<dbReference type="InterPro" id="IPR005762">
    <property type="entry name" value="MurD"/>
</dbReference>
<dbReference type="PANTHER" id="PTHR43692:SF1">
    <property type="entry name" value="UDP-N-ACETYLMURAMOYLALANINE--D-GLUTAMATE LIGASE"/>
    <property type="match status" value="1"/>
</dbReference>
<keyword evidence="5 9" id="KW-0132">Cell division</keyword>
<dbReference type="Pfam" id="PF08245">
    <property type="entry name" value="Mur_ligase_M"/>
    <property type="match status" value="1"/>
</dbReference>
<dbReference type="InterPro" id="IPR036565">
    <property type="entry name" value="Mur-like_cat_sf"/>
</dbReference>
<feature type="binding site" evidence="9">
    <location>
        <begin position="116"/>
        <end position="122"/>
    </location>
    <ligand>
        <name>ATP</name>
        <dbReference type="ChEBI" id="CHEBI:30616"/>
    </ligand>
</feature>
<comment type="function">
    <text evidence="9 10">Cell wall formation. Catalyzes the addition of glutamate to the nucleotide precursor UDP-N-acetylmuramoyl-L-alanine (UMA).</text>
</comment>
<keyword evidence="9 10" id="KW-0961">Cell wall biogenesis/degradation</keyword>
<keyword evidence="8 9" id="KW-0131">Cell cycle</keyword>
<evidence type="ECO:0000256" key="2">
    <source>
        <dbReference type="ARBA" id="ARBA00004752"/>
    </source>
</evidence>
<dbReference type="GO" id="GO:0005524">
    <property type="term" value="F:ATP binding"/>
    <property type="evidence" value="ECO:0007669"/>
    <property type="project" value="UniProtKB-UniRule"/>
</dbReference>
<evidence type="ECO:0000256" key="8">
    <source>
        <dbReference type="ARBA" id="ARBA00023306"/>
    </source>
</evidence>
<dbReference type="GO" id="GO:0051301">
    <property type="term" value="P:cell division"/>
    <property type="evidence" value="ECO:0007669"/>
    <property type="project" value="UniProtKB-KW"/>
</dbReference>
<dbReference type="KEGG" id="acob:P0Y56_06980"/>
<evidence type="ECO:0000313" key="13">
    <source>
        <dbReference type="EMBL" id="WEK48031.1"/>
    </source>
</evidence>
<dbReference type="SUPFAM" id="SSF53244">
    <property type="entry name" value="MurD-like peptide ligases, peptide-binding domain"/>
    <property type="match status" value="1"/>
</dbReference>
<dbReference type="GO" id="GO:0005737">
    <property type="term" value="C:cytoplasm"/>
    <property type="evidence" value="ECO:0007669"/>
    <property type="project" value="UniProtKB-SubCell"/>
</dbReference>
<comment type="catalytic activity">
    <reaction evidence="9 10">
        <text>UDP-N-acetyl-alpha-D-muramoyl-L-alanine + D-glutamate + ATP = UDP-N-acetyl-alpha-D-muramoyl-L-alanyl-D-glutamate + ADP + phosphate + H(+)</text>
        <dbReference type="Rhea" id="RHEA:16429"/>
        <dbReference type="ChEBI" id="CHEBI:15378"/>
        <dbReference type="ChEBI" id="CHEBI:29986"/>
        <dbReference type="ChEBI" id="CHEBI:30616"/>
        <dbReference type="ChEBI" id="CHEBI:43474"/>
        <dbReference type="ChEBI" id="CHEBI:83898"/>
        <dbReference type="ChEBI" id="CHEBI:83900"/>
        <dbReference type="ChEBI" id="CHEBI:456216"/>
        <dbReference type="EC" id="6.3.2.9"/>
    </reaction>
</comment>
<feature type="domain" description="Mur ligase C-terminal" evidence="11">
    <location>
        <begin position="297"/>
        <end position="412"/>
    </location>
</feature>
<reference evidence="13" key="1">
    <citation type="submission" date="2023-03" db="EMBL/GenBank/DDBJ databases">
        <title>Andean soil-derived lignocellulolytic bacterial consortium as a source of novel taxa and putative plastic-active enzymes.</title>
        <authorList>
            <person name="Diaz-Garcia L."/>
            <person name="Chuvochina M."/>
            <person name="Feuerriegel G."/>
            <person name="Bunk B."/>
            <person name="Sproer C."/>
            <person name="Streit W.R."/>
            <person name="Rodriguez L.M."/>
            <person name="Overmann J."/>
            <person name="Jimenez D.J."/>
        </authorList>
    </citation>
    <scope>NUCLEOTIDE SEQUENCE</scope>
    <source>
        <strain evidence="13">MAG 26</strain>
    </source>
</reference>
<evidence type="ECO:0000259" key="12">
    <source>
        <dbReference type="Pfam" id="PF08245"/>
    </source>
</evidence>
<dbReference type="EMBL" id="CP119316">
    <property type="protein sequence ID" value="WEK48031.1"/>
    <property type="molecule type" value="Genomic_DNA"/>
</dbReference>
<keyword evidence="3 9" id="KW-0963">Cytoplasm</keyword>
<evidence type="ECO:0000256" key="6">
    <source>
        <dbReference type="ARBA" id="ARBA00022741"/>
    </source>
</evidence>
<dbReference type="SUPFAM" id="SSF53623">
    <property type="entry name" value="MurD-like peptide ligases, catalytic domain"/>
    <property type="match status" value="1"/>
</dbReference>
<keyword evidence="9 10" id="KW-0133">Cell shape</keyword>
<evidence type="ECO:0000256" key="4">
    <source>
        <dbReference type="ARBA" id="ARBA00022598"/>
    </source>
</evidence>
<organism evidence="13 14">
    <name type="scientific">Candidatus Andeanibacterium colombiense</name>
    <dbReference type="NCBI Taxonomy" id="3121345"/>
    <lineage>
        <taxon>Bacteria</taxon>
        <taxon>Pseudomonadati</taxon>
        <taxon>Pseudomonadota</taxon>
        <taxon>Alphaproteobacteria</taxon>
        <taxon>Sphingomonadales</taxon>
        <taxon>Sphingomonadaceae</taxon>
        <taxon>Candidatus Andeanibacterium</taxon>
    </lineage>
</organism>
<sequence>MIRSPHFAGKSYAVLGLARSGLAAAECLLASGARVVAWDRQDNARAVLEGRAELADPLEINLAGFDGVVVSPGVPINTHPIAQRALNAGVPLIGDIELFAQARADLPPHKVVGITGTNGKSTTTALVHHVLESAGIPARMGGNIGLPILSQKPLPEGGVYVLELSSYQIDLTFSLDCDVAALTNISPDHLDRYAGFAAYAASKARLFAMQAPNRFAVFGCDDEPTRAVWNAEMARRTQGRAVCMAAEKWVASQPDWPSLQGPHNLQNAAIAAALVMEFGLTREQVLAGLASFTGLPHRMERLGTHGGVLFINDSKATNPASTAPALAAWPPAPEKRIHWILGGLPKGDGLGECEQFFGNVAAAYTIGEAGPRFAEILDPVTHVERCEMLSEAVARAIAAARPGDVVLFSPACASFDQFRDYEMRGDAFREIVGALTGRETARPAE</sequence>
<keyword evidence="6 9" id="KW-0547">Nucleotide-binding</keyword>
<dbReference type="InterPro" id="IPR036615">
    <property type="entry name" value="Mur_ligase_C_dom_sf"/>
</dbReference>
<proteinExistence type="inferred from homology"/>
<comment type="subcellular location">
    <subcellularLocation>
        <location evidence="1 9 10">Cytoplasm</location>
    </subcellularLocation>
</comment>
<dbReference type="Gene3D" id="3.40.50.720">
    <property type="entry name" value="NAD(P)-binding Rossmann-like Domain"/>
    <property type="match status" value="1"/>
</dbReference>
<comment type="similarity">
    <text evidence="9">Belongs to the MurCDEF family.</text>
</comment>
<evidence type="ECO:0000256" key="9">
    <source>
        <dbReference type="HAMAP-Rule" id="MF_00639"/>
    </source>
</evidence>
<protein>
    <recommendedName>
        <fullName evidence="9 10">UDP-N-acetylmuramoylalanine--D-glutamate ligase</fullName>
        <ecNumber evidence="9 10">6.3.2.9</ecNumber>
    </recommendedName>
    <alternativeName>
        <fullName evidence="9">D-glutamic acid-adding enzyme</fullName>
    </alternativeName>
    <alternativeName>
        <fullName evidence="9">UDP-N-acetylmuramoyl-L-alanyl-D-glutamate synthetase</fullName>
    </alternativeName>
</protein>
<feature type="domain" description="Mur ligase central" evidence="12">
    <location>
        <begin position="114"/>
        <end position="228"/>
    </location>
</feature>
<dbReference type="GO" id="GO:0008360">
    <property type="term" value="P:regulation of cell shape"/>
    <property type="evidence" value="ECO:0007669"/>
    <property type="project" value="UniProtKB-KW"/>
</dbReference>
<dbReference type="GO" id="GO:0071555">
    <property type="term" value="P:cell wall organization"/>
    <property type="evidence" value="ECO:0007669"/>
    <property type="project" value="UniProtKB-KW"/>
</dbReference>
<name>A0AAJ5X931_9SPHN</name>
<evidence type="ECO:0000313" key="14">
    <source>
        <dbReference type="Proteomes" id="UP001218362"/>
    </source>
</evidence>
<dbReference type="Gene3D" id="3.40.1190.10">
    <property type="entry name" value="Mur-like, catalytic domain"/>
    <property type="match status" value="1"/>
</dbReference>
<accession>A0AAJ5X931</accession>
<dbReference type="GO" id="GO:0004326">
    <property type="term" value="F:tetrahydrofolylpolyglutamate synthase activity"/>
    <property type="evidence" value="ECO:0007669"/>
    <property type="project" value="InterPro"/>
</dbReference>
<dbReference type="Pfam" id="PF21799">
    <property type="entry name" value="MurD-like_N"/>
    <property type="match status" value="1"/>
</dbReference>
<dbReference type="SUPFAM" id="SSF51984">
    <property type="entry name" value="MurCD N-terminal domain"/>
    <property type="match status" value="1"/>
</dbReference>
<dbReference type="Gene3D" id="3.90.190.20">
    <property type="entry name" value="Mur ligase, C-terminal domain"/>
    <property type="match status" value="1"/>
</dbReference>
<dbReference type="PANTHER" id="PTHR43692">
    <property type="entry name" value="UDP-N-ACETYLMURAMOYLALANINE--D-GLUTAMATE LIGASE"/>
    <property type="match status" value="1"/>
</dbReference>
<dbReference type="InterPro" id="IPR004101">
    <property type="entry name" value="Mur_ligase_C"/>
</dbReference>
<evidence type="ECO:0000256" key="7">
    <source>
        <dbReference type="ARBA" id="ARBA00022840"/>
    </source>
</evidence>
<dbReference type="Pfam" id="PF02875">
    <property type="entry name" value="Mur_ligase_C"/>
    <property type="match status" value="1"/>
</dbReference>
<evidence type="ECO:0000259" key="11">
    <source>
        <dbReference type="Pfam" id="PF02875"/>
    </source>
</evidence>
<dbReference type="InterPro" id="IPR013221">
    <property type="entry name" value="Mur_ligase_cen"/>
</dbReference>
<evidence type="ECO:0000256" key="1">
    <source>
        <dbReference type="ARBA" id="ARBA00004496"/>
    </source>
</evidence>
<dbReference type="GO" id="GO:0008764">
    <property type="term" value="F:UDP-N-acetylmuramoylalanine-D-glutamate ligase activity"/>
    <property type="evidence" value="ECO:0007669"/>
    <property type="project" value="UniProtKB-UniRule"/>
</dbReference>
<keyword evidence="7 9" id="KW-0067">ATP-binding</keyword>
<dbReference type="NCBIfam" id="TIGR01087">
    <property type="entry name" value="murD"/>
    <property type="match status" value="1"/>
</dbReference>
<dbReference type="GO" id="GO:0009252">
    <property type="term" value="P:peptidoglycan biosynthetic process"/>
    <property type="evidence" value="ECO:0007669"/>
    <property type="project" value="UniProtKB-UniRule"/>
</dbReference>
<evidence type="ECO:0000256" key="10">
    <source>
        <dbReference type="RuleBase" id="RU003664"/>
    </source>
</evidence>
<dbReference type="InterPro" id="IPR018109">
    <property type="entry name" value="Folylpolyglutamate_synth_CS"/>
</dbReference>
<comment type="pathway">
    <text evidence="2 9 10">Cell wall biogenesis; peptidoglycan biosynthesis.</text>
</comment>
<gene>
    <name evidence="9 13" type="primary">murD</name>
    <name evidence="13" type="ORF">P0Y56_06980</name>
</gene>
<dbReference type="Proteomes" id="UP001218362">
    <property type="component" value="Chromosome"/>
</dbReference>
<dbReference type="EC" id="6.3.2.9" evidence="9 10"/>
<keyword evidence="4 9" id="KW-0436">Ligase</keyword>
<evidence type="ECO:0000256" key="3">
    <source>
        <dbReference type="ARBA" id="ARBA00022490"/>
    </source>
</evidence>
<evidence type="ECO:0000256" key="5">
    <source>
        <dbReference type="ARBA" id="ARBA00022618"/>
    </source>
</evidence>
<dbReference type="HAMAP" id="MF_00639">
    <property type="entry name" value="MurD"/>
    <property type="match status" value="1"/>
</dbReference>
<dbReference type="AlphaFoldDB" id="A0AAJ5X931"/>